<sequence>MPPFLNEIEDDLLARRARADRKNWLGKGEGIDLTLQILRTKRIETQRLTRIALVDIDLPSFKNR</sequence>
<dbReference type="Proteomes" id="UP001595833">
    <property type="component" value="Unassembled WGS sequence"/>
</dbReference>
<dbReference type="EMBL" id="JBHSJB010000010">
    <property type="protein sequence ID" value="MFC5054302.1"/>
    <property type="molecule type" value="Genomic_DNA"/>
</dbReference>
<reference evidence="2" key="1">
    <citation type="journal article" date="2019" name="Int. J. Syst. Evol. Microbiol.">
        <title>The Global Catalogue of Microorganisms (GCM) 10K type strain sequencing project: providing services to taxonomists for standard genome sequencing and annotation.</title>
        <authorList>
            <consortium name="The Broad Institute Genomics Platform"/>
            <consortium name="The Broad Institute Genome Sequencing Center for Infectious Disease"/>
            <person name="Wu L."/>
            <person name="Ma J."/>
        </authorList>
    </citation>
    <scope>NUCLEOTIDE SEQUENCE [LARGE SCALE GENOMIC DNA]</scope>
    <source>
        <strain evidence="2">KCTC 12848</strain>
    </source>
</reference>
<accession>A0ABV9XYL4</accession>
<name>A0ABV9XYL4_9PSEU</name>
<protein>
    <submittedName>
        <fullName evidence="1">Recombinase</fullName>
    </submittedName>
</protein>
<dbReference type="RefSeq" id="WP_344041580.1">
    <property type="nucleotide sequence ID" value="NZ_BAAAKE010000029.1"/>
</dbReference>
<keyword evidence="2" id="KW-1185">Reference proteome</keyword>
<gene>
    <name evidence="1" type="ORF">ACFPFM_11090</name>
</gene>
<evidence type="ECO:0000313" key="1">
    <source>
        <dbReference type="EMBL" id="MFC5054302.1"/>
    </source>
</evidence>
<proteinExistence type="predicted"/>
<organism evidence="1 2">
    <name type="scientific">Saccharothrix xinjiangensis</name>
    <dbReference type="NCBI Taxonomy" id="204798"/>
    <lineage>
        <taxon>Bacteria</taxon>
        <taxon>Bacillati</taxon>
        <taxon>Actinomycetota</taxon>
        <taxon>Actinomycetes</taxon>
        <taxon>Pseudonocardiales</taxon>
        <taxon>Pseudonocardiaceae</taxon>
        <taxon>Saccharothrix</taxon>
    </lineage>
</organism>
<comment type="caution">
    <text evidence="1">The sequence shown here is derived from an EMBL/GenBank/DDBJ whole genome shotgun (WGS) entry which is preliminary data.</text>
</comment>
<evidence type="ECO:0000313" key="2">
    <source>
        <dbReference type="Proteomes" id="UP001595833"/>
    </source>
</evidence>